<dbReference type="InterPro" id="IPR013088">
    <property type="entry name" value="Znf_NHR/GATA"/>
</dbReference>
<dbReference type="PROSITE" id="PS00344">
    <property type="entry name" value="GATA_ZN_FINGER_1"/>
    <property type="match status" value="1"/>
</dbReference>
<dbReference type="InterPro" id="IPR000679">
    <property type="entry name" value="Znf_GATA"/>
</dbReference>
<name>A0AAX6HQ88_IRIPA</name>
<sequence length="377" mass="40069">MAFNGYVDDPFDVMCEGLFDNIEDILDFSNGDNALMGMVVDAEQLPPPPPPPLPVPTAPAPAPAFASSPGENGSGLITTSEEHKICDELNISEDWLSNFLDDTVFNLDLPATATATATATVPATVDDDNHCMIKTDSLFRSSSPVSVLERSNLSGGGRHERSGSSSISSSSSSNSINNDIDIVSVSVPLPPPSPPGPAVPSVPARARTKRSRPAAFTPRIHITGPSLPASCLPPPMIPTPPCSDYSSIVESCPPPMKKKKKKCPPFASAADAHESSVVAVAVRKCMHCGIQKTPQWRAGPMGPKTLCNACGVRYKSGRLFPEYRPAASPTFVPAIHSNSHKKVVEMRIKATSKETTSSKVSPAAKNCDLLLYIRRKE</sequence>
<keyword evidence="5" id="KW-0010">Activator</keyword>
<keyword evidence="3 6" id="KW-0863">Zinc-finger</keyword>
<feature type="region of interest" description="Disordered" evidence="7">
    <location>
        <begin position="144"/>
        <end position="213"/>
    </location>
</feature>
<feature type="compositionally biased region" description="Pro residues" evidence="7">
    <location>
        <begin position="188"/>
        <end position="200"/>
    </location>
</feature>
<organism evidence="9 10">
    <name type="scientific">Iris pallida</name>
    <name type="common">Sweet iris</name>
    <dbReference type="NCBI Taxonomy" id="29817"/>
    <lineage>
        <taxon>Eukaryota</taxon>
        <taxon>Viridiplantae</taxon>
        <taxon>Streptophyta</taxon>
        <taxon>Embryophyta</taxon>
        <taxon>Tracheophyta</taxon>
        <taxon>Spermatophyta</taxon>
        <taxon>Magnoliopsida</taxon>
        <taxon>Liliopsida</taxon>
        <taxon>Asparagales</taxon>
        <taxon>Iridaceae</taxon>
        <taxon>Iridoideae</taxon>
        <taxon>Irideae</taxon>
        <taxon>Iris</taxon>
    </lineage>
</organism>
<feature type="compositionally biased region" description="Low complexity" evidence="7">
    <location>
        <begin position="164"/>
        <end position="187"/>
    </location>
</feature>
<gene>
    <name evidence="9" type="ORF">M6B38_299405</name>
</gene>
<keyword evidence="10" id="KW-1185">Reference proteome</keyword>
<dbReference type="SUPFAM" id="SSF57716">
    <property type="entry name" value="Glucocorticoid receptor-like (DNA-binding domain)"/>
    <property type="match status" value="1"/>
</dbReference>
<accession>A0AAX6HQ88</accession>
<evidence type="ECO:0000256" key="6">
    <source>
        <dbReference type="PROSITE-ProRule" id="PRU00094"/>
    </source>
</evidence>
<dbReference type="Pfam" id="PF00320">
    <property type="entry name" value="GATA"/>
    <property type="match status" value="1"/>
</dbReference>
<keyword evidence="2" id="KW-0479">Metal-binding</keyword>
<reference evidence="9" key="2">
    <citation type="submission" date="2023-04" db="EMBL/GenBank/DDBJ databases">
        <authorList>
            <person name="Bruccoleri R.E."/>
            <person name="Oakeley E.J."/>
            <person name="Faust A.-M."/>
            <person name="Dessus-Babus S."/>
            <person name="Altorfer M."/>
            <person name="Burckhardt D."/>
            <person name="Oertli M."/>
            <person name="Naumann U."/>
            <person name="Petersen F."/>
            <person name="Wong J."/>
        </authorList>
    </citation>
    <scope>NUCLEOTIDE SEQUENCE</scope>
    <source>
        <strain evidence="9">GSM-AAB239-AS_SAM_17_03QT</strain>
        <tissue evidence="9">Leaf</tissue>
    </source>
</reference>
<dbReference type="Proteomes" id="UP001140949">
    <property type="component" value="Unassembled WGS sequence"/>
</dbReference>
<feature type="compositionally biased region" description="Polar residues" evidence="7">
    <location>
        <begin position="144"/>
        <end position="153"/>
    </location>
</feature>
<dbReference type="InterPro" id="IPR051140">
    <property type="entry name" value="GATA_TF"/>
</dbReference>
<feature type="domain" description="GATA-type" evidence="8">
    <location>
        <begin position="279"/>
        <end position="315"/>
    </location>
</feature>
<dbReference type="CDD" id="cd00202">
    <property type="entry name" value="ZnF_GATA"/>
    <property type="match status" value="1"/>
</dbReference>
<dbReference type="AlphaFoldDB" id="A0AAX6HQ88"/>
<evidence type="ECO:0000313" key="10">
    <source>
        <dbReference type="Proteomes" id="UP001140949"/>
    </source>
</evidence>
<evidence type="ECO:0000256" key="7">
    <source>
        <dbReference type="SAM" id="MobiDB-lite"/>
    </source>
</evidence>
<evidence type="ECO:0000256" key="1">
    <source>
        <dbReference type="ARBA" id="ARBA00005694"/>
    </source>
</evidence>
<protein>
    <submittedName>
        <fullName evidence="9">GATA transcription factor 11</fullName>
    </submittedName>
</protein>
<evidence type="ECO:0000256" key="4">
    <source>
        <dbReference type="ARBA" id="ARBA00022833"/>
    </source>
</evidence>
<keyword evidence="4" id="KW-0862">Zinc</keyword>
<dbReference type="GO" id="GO:0030154">
    <property type="term" value="P:cell differentiation"/>
    <property type="evidence" value="ECO:0007669"/>
    <property type="project" value="TreeGrafter"/>
</dbReference>
<comment type="caution">
    <text evidence="9">The sequence shown here is derived from an EMBL/GenBank/DDBJ whole genome shotgun (WGS) entry which is preliminary data.</text>
</comment>
<evidence type="ECO:0000259" key="8">
    <source>
        <dbReference type="PROSITE" id="PS50114"/>
    </source>
</evidence>
<evidence type="ECO:0000313" key="9">
    <source>
        <dbReference type="EMBL" id="KAJ6842952.1"/>
    </source>
</evidence>
<dbReference type="GO" id="GO:0008270">
    <property type="term" value="F:zinc ion binding"/>
    <property type="evidence" value="ECO:0007669"/>
    <property type="project" value="UniProtKB-KW"/>
</dbReference>
<evidence type="ECO:0000256" key="3">
    <source>
        <dbReference type="ARBA" id="ARBA00022771"/>
    </source>
</evidence>
<dbReference type="GO" id="GO:0006355">
    <property type="term" value="P:regulation of DNA-templated transcription"/>
    <property type="evidence" value="ECO:0007669"/>
    <property type="project" value="InterPro"/>
</dbReference>
<dbReference type="PANTHER" id="PTHR45658">
    <property type="entry name" value="GATA TRANSCRIPTION FACTOR"/>
    <property type="match status" value="1"/>
</dbReference>
<dbReference type="GO" id="GO:0043565">
    <property type="term" value="F:sequence-specific DNA binding"/>
    <property type="evidence" value="ECO:0007669"/>
    <property type="project" value="InterPro"/>
</dbReference>
<reference evidence="9" key="1">
    <citation type="journal article" date="2023" name="GigaByte">
        <title>Genome assembly of the bearded iris, Iris pallida Lam.</title>
        <authorList>
            <person name="Bruccoleri R.E."/>
            <person name="Oakeley E.J."/>
            <person name="Faust A.M.E."/>
            <person name="Altorfer M."/>
            <person name="Dessus-Babus S."/>
            <person name="Burckhardt D."/>
            <person name="Oertli M."/>
            <person name="Naumann U."/>
            <person name="Petersen F."/>
            <person name="Wong J."/>
        </authorList>
    </citation>
    <scope>NUCLEOTIDE SEQUENCE</scope>
    <source>
        <strain evidence="9">GSM-AAB239-AS_SAM_17_03QT</strain>
    </source>
</reference>
<dbReference type="PROSITE" id="PS50114">
    <property type="entry name" value="GATA_ZN_FINGER_2"/>
    <property type="match status" value="1"/>
</dbReference>
<dbReference type="Gene3D" id="3.30.50.10">
    <property type="entry name" value="Erythroid Transcription Factor GATA-1, subunit A"/>
    <property type="match status" value="1"/>
</dbReference>
<evidence type="ECO:0000256" key="5">
    <source>
        <dbReference type="ARBA" id="ARBA00023159"/>
    </source>
</evidence>
<dbReference type="FunFam" id="3.30.50.10:FF:000018">
    <property type="entry name" value="GATA transcription factor"/>
    <property type="match status" value="1"/>
</dbReference>
<dbReference type="EMBL" id="JANAVB010007399">
    <property type="protein sequence ID" value="KAJ6842952.1"/>
    <property type="molecule type" value="Genomic_DNA"/>
</dbReference>
<dbReference type="SMART" id="SM00401">
    <property type="entry name" value="ZnF_GATA"/>
    <property type="match status" value="1"/>
</dbReference>
<comment type="similarity">
    <text evidence="1">Belongs to the type IV zinc-finger family. Class A subfamily.</text>
</comment>
<dbReference type="GO" id="GO:0005634">
    <property type="term" value="C:nucleus"/>
    <property type="evidence" value="ECO:0007669"/>
    <property type="project" value="TreeGrafter"/>
</dbReference>
<proteinExistence type="inferred from homology"/>
<dbReference type="PANTHER" id="PTHR45658:SF51">
    <property type="entry name" value="GATA TRANSCRIPTION FACTOR 8"/>
    <property type="match status" value="1"/>
</dbReference>
<evidence type="ECO:0000256" key="2">
    <source>
        <dbReference type="ARBA" id="ARBA00022723"/>
    </source>
</evidence>